<evidence type="ECO:0000259" key="1">
    <source>
        <dbReference type="Pfam" id="PF07727"/>
    </source>
</evidence>
<reference evidence="2" key="1">
    <citation type="journal article" date="2022" name="Int. J. Mol. Sci.">
        <title>Draft Genome of Tanacetum Coccineum: Genomic Comparison of Closely Related Tanacetum-Family Plants.</title>
        <authorList>
            <person name="Yamashiro T."/>
            <person name="Shiraishi A."/>
            <person name="Nakayama K."/>
            <person name="Satake H."/>
        </authorList>
    </citation>
    <scope>NUCLEOTIDE SEQUENCE</scope>
</reference>
<dbReference type="InterPro" id="IPR013103">
    <property type="entry name" value="RVT_2"/>
</dbReference>
<evidence type="ECO:0000313" key="3">
    <source>
        <dbReference type="Proteomes" id="UP001151760"/>
    </source>
</evidence>
<dbReference type="Proteomes" id="UP001151760">
    <property type="component" value="Unassembled WGS sequence"/>
</dbReference>
<dbReference type="PANTHER" id="PTHR11439">
    <property type="entry name" value="GAG-POL-RELATED RETROTRANSPOSON"/>
    <property type="match status" value="1"/>
</dbReference>
<keyword evidence="3" id="KW-1185">Reference proteome</keyword>
<reference evidence="2" key="2">
    <citation type="submission" date="2022-01" db="EMBL/GenBank/DDBJ databases">
        <authorList>
            <person name="Yamashiro T."/>
            <person name="Shiraishi A."/>
            <person name="Satake H."/>
            <person name="Nakayama K."/>
        </authorList>
    </citation>
    <scope>NUCLEOTIDE SEQUENCE</scope>
</reference>
<evidence type="ECO:0000313" key="2">
    <source>
        <dbReference type="EMBL" id="GJU05019.1"/>
    </source>
</evidence>
<protein>
    <submittedName>
        <fullName evidence="2">Ribonuclease H-like domain-containing protein</fullName>
    </submittedName>
</protein>
<name>A0ABQ5IXS1_9ASTR</name>
<dbReference type="Pfam" id="PF07727">
    <property type="entry name" value="RVT_2"/>
    <property type="match status" value="1"/>
</dbReference>
<accession>A0ABQ5IXS1</accession>
<feature type="domain" description="Reverse transcriptase Ty1/copia-type" evidence="1">
    <location>
        <begin position="241"/>
        <end position="312"/>
    </location>
</feature>
<proteinExistence type="predicted"/>
<dbReference type="CDD" id="cd09272">
    <property type="entry name" value="RNase_HI_RT_Ty1"/>
    <property type="match status" value="1"/>
</dbReference>
<organism evidence="2 3">
    <name type="scientific">Tanacetum coccineum</name>
    <dbReference type="NCBI Taxonomy" id="301880"/>
    <lineage>
        <taxon>Eukaryota</taxon>
        <taxon>Viridiplantae</taxon>
        <taxon>Streptophyta</taxon>
        <taxon>Embryophyta</taxon>
        <taxon>Tracheophyta</taxon>
        <taxon>Spermatophyta</taxon>
        <taxon>Magnoliopsida</taxon>
        <taxon>eudicotyledons</taxon>
        <taxon>Gunneridae</taxon>
        <taxon>Pentapetalae</taxon>
        <taxon>asterids</taxon>
        <taxon>campanulids</taxon>
        <taxon>Asterales</taxon>
        <taxon>Asteraceae</taxon>
        <taxon>Asteroideae</taxon>
        <taxon>Anthemideae</taxon>
        <taxon>Anthemidinae</taxon>
        <taxon>Tanacetum</taxon>
    </lineage>
</organism>
<dbReference type="PANTHER" id="PTHR11439:SF495">
    <property type="entry name" value="REVERSE TRANSCRIPTASE, RNA-DEPENDENT DNA POLYMERASE-RELATED"/>
    <property type="match status" value="1"/>
</dbReference>
<dbReference type="EMBL" id="BQNB010021307">
    <property type="protein sequence ID" value="GJU05019.1"/>
    <property type="molecule type" value="Genomic_DNA"/>
</dbReference>
<comment type="caution">
    <text evidence="2">The sequence shown here is derived from an EMBL/GenBank/DDBJ whole genome shotgun (WGS) entry which is preliminary data.</text>
</comment>
<gene>
    <name evidence="2" type="ORF">Tco_1121449</name>
</gene>
<sequence>MECLYKEDVDRIFTLDEPFEDMGSKAIEVPALKDEEFAQITLVSTASTSVSTGSRVSTVSSKVVVWIYPDWLHYYRPSFSTANTPYVSTNTPYVSAASTPTGANTCESLFVYLGGQIPIDASILPKADLPTDPNMPDLEDDSDVFSNEGIFSGAYDDDDKGAEADFNNMDNTIDISLIPTLRIHKDHPKAQILRDLKSAVQTRRKIQKASSSQQALISQALEDESWIEAMQEELLQFQLEKVWILVDLPYGKKAIDTKWVFRNKRDERGIVVKNKVRLVAQGCRQEEGIDYEEVFTPVARIEAIRPDIMFAVCACARLWSTILTGNSTTSRCQFLRKRLISWQCKKQTIVANSTTEAEYVAAANCCGQNPVFHSKTKHIEIRHHFIRDAYEKKLIQVLKIHTDDNVADLLTKAFDVSRLRATYGAELVSAASLVNTARPTLSTAQFG</sequence>